<name>A0A916T4Y3_9MICO</name>
<organism evidence="1 2">
    <name type="scientific">Flexivirga endophytica</name>
    <dbReference type="NCBI Taxonomy" id="1849103"/>
    <lineage>
        <taxon>Bacteria</taxon>
        <taxon>Bacillati</taxon>
        <taxon>Actinomycetota</taxon>
        <taxon>Actinomycetes</taxon>
        <taxon>Micrococcales</taxon>
        <taxon>Dermacoccaceae</taxon>
        <taxon>Flexivirga</taxon>
    </lineage>
</organism>
<comment type="caution">
    <text evidence="1">The sequence shown here is derived from an EMBL/GenBank/DDBJ whole genome shotgun (WGS) entry which is preliminary data.</text>
</comment>
<sequence>MTRYEYDEEASRRLHMDVVHEVDDRPAPVVRWVDAMRRLNSIDDPLARSVLALHRDCGSGSGVCDGGFEGEAMVQIADWGCETTAVVASHFGIEYPVAPPEAE</sequence>
<reference evidence="1" key="2">
    <citation type="submission" date="2020-09" db="EMBL/GenBank/DDBJ databases">
        <authorList>
            <person name="Sun Q."/>
            <person name="Zhou Y."/>
        </authorList>
    </citation>
    <scope>NUCLEOTIDE SEQUENCE</scope>
    <source>
        <strain evidence="1">CGMCC 1.15085</strain>
    </source>
</reference>
<evidence type="ECO:0000313" key="1">
    <source>
        <dbReference type="EMBL" id="GGB31703.1"/>
    </source>
</evidence>
<protein>
    <submittedName>
        <fullName evidence="1">Uncharacterized protein</fullName>
    </submittedName>
</protein>
<gene>
    <name evidence="1" type="ORF">GCM10011492_22940</name>
</gene>
<dbReference type="AlphaFoldDB" id="A0A916T4Y3"/>
<dbReference type="EMBL" id="BMHI01000003">
    <property type="protein sequence ID" value="GGB31703.1"/>
    <property type="molecule type" value="Genomic_DNA"/>
</dbReference>
<evidence type="ECO:0000313" key="2">
    <source>
        <dbReference type="Proteomes" id="UP000636793"/>
    </source>
</evidence>
<keyword evidence="2" id="KW-1185">Reference proteome</keyword>
<dbReference type="Proteomes" id="UP000636793">
    <property type="component" value="Unassembled WGS sequence"/>
</dbReference>
<reference evidence="1" key="1">
    <citation type="journal article" date="2014" name="Int. J. Syst. Evol. Microbiol.">
        <title>Complete genome sequence of Corynebacterium casei LMG S-19264T (=DSM 44701T), isolated from a smear-ripened cheese.</title>
        <authorList>
            <consortium name="US DOE Joint Genome Institute (JGI-PGF)"/>
            <person name="Walter F."/>
            <person name="Albersmeier A."/>
            <person name="Kalinowski J."/>
            <person name="Ruckert C."/>
        </authorList>
    </citation>
    <scope>NUCLEOTIDE SEQUENCE</scope>
    <source>
        <strain evidence="1">CGMCC 1.15085</strain>
    </source>
</reference>
<proteinExistence type="predicted"/>
<accession>A0A916T4Y3</accession>
<dbReference type="RefSeq" id="WP_188837133.1">
    <property type="nucleotide sequence ID" value="NZ_BMHI01000003.1"/>
</dbReference>